<dbReference type="OrthoDB" id="2350039at2759"/>
<accession>A0A9W4SN09</accession>
<name>A0A9W4SN09_9GLOM</name>
<evidence type="ECO:0000313" key="2">
    <source>
        <dbReference type="Proteomes" id="UP001153678"/>
    </source>
</evidence>
<gene>
    <name evidence="1" type="ORF">FWILDA_LOCUS6909</name>
</gene>
<dbReference type="Proteomes" id="UP001153678">
    <property type="component" value="Unassembled WGS sequence"/>
</dbReference>
<keyword evidence="2" id="KW-1185">Reference proteome</keyword>
<comment type="caution">
    <text evidence="1">The sequence shown here is derived from an EMBL/GenBank/DDBJ whole genome shotgun (WGS) entry which is preliminary data.</text>
</comment>
<dbReference type="EMBL" id="CAMKVN010001306">
    <property type="protein sequence ID" value="CAI2175072.1"/>
    <property type="molecule type" value="Genomic_DNA"/>
</dbReference>
<dbReference type="AlphaFoldDB" id="A0A9W4SN09"/>
<reference evidence="1" key="1">
    <citation type="submission" date="2022-08" db="EMBL/GenBank/DDBJ databases">
        <authorList>
            <person name="Kallberg Y."/>
            <person name="Tangrot J."/>
            <person name="Rosling A."/>
        </authorList>
    </citation>
    <scope>NUCLEOTIDE SEQUENCE</scope>
    <source>
        <strain evidence="1">Wild A</strain>
    </source>
</reference>
<sequence>MAQLLRNGLPDEFFKIILKETSFRFMYSIRTVDKRWNESINKVIRKEAENRLKKLCIEYDASQLSTRGLDVEYESLRKSFVINIEDDNFAQLIGLIHDDTRQREVKISFHYDNGATLAEFNFGTLQYRRLRSLNGRSEIQQNMIHKSCDDCELYFEIDPTNTDSFYIKIEKLVMSLKKMCVILDLLNG</sequence>
<proteinExistence type="predicted"/>
<organism evidence="1 2">
    <name type="scientific">Funneliformis geosporum</name>
    <dbReference type="NCBI Taxonomy" id="1117311"/>
    <lineage>
        <taxon>Eukaryota</taxon>
        <taxon>Fungi</taxon>
        <taxon>Fungi incertae sedis</taxon>
        <taxon>Mucoromycota</taxon>
        <taxon>Glomeromycotina</taxon>
        <taxon>Glomeromycetes</taxon>
        <taxon>Glomerales</taxon>
        <taxon>Glomeraceae</taxon>
        <taxon>Funneliformis</taxon>
    </lineage>
</organism>
<protein>
    <submittedName>
        <fullName evidence="1">2705_t:CDS:1</fullName>
    </submittedName>
</protein>
<evidence type="ECO:0000313" key="1">
    <source>
        <dbReference type="EMBL" id="CAI2175072.1"/>
    </source>
</evidence>